<dbReference type="InterPro" id="IPR012337">
    <property type="entry name" value="RNaseH-like_sf"/>
</dbReference>
<feature type="domain" description="RNase H type-1" evidence="1">
    <location>
        <begin position="66"/>
        <end position="187"/>
    </location>
</feature>
<protein>
    <recommendedName>
        <fullName evidence="1">RNase H type-1 domain-containing protein</fullName>
    </recommendedName>
</protein>
<dbReference type="InterPro" id="IPR044730">
    <property type="entry name" value="RNase_H-like_dom_plant"/>
</dbReference>
<proteinExistence type="predicted"/>
<sequence length="210" mass="23203">MWQLWKSWNQMIFNNHCYPIQEIIGLALAHFEDFSSSIPTSDANSLVAPSLDIAWAVPPIRRVKLNFDVATNPSQGSGAVATLARDHLGRHLGWFCKQFSCISNPLILEALACREACVIAKSKGLSDIIIEGNSQTLISTLHGKPAPLDIQSIINDILILSSNFNYVQFSFVRRCSNRAAHSLASKALKDSSFLYNPWGQVLFVTSSMPP</sequence>
<dbReference type="PANTHER" id="PTHR47074:SF61">
    <property type="entry name" value="RNASE H TYPE-1 DOMAIN-CONTAINING PROTEIN"/>
    <property type="match status" value="1"/>
</dbReference>
<evidence type="ECO:0000313" key="2">
    <source>
        <dbReference type="EMBL" id="KAJ9180521.1"/>
    </source>
</evidence>
<dbReference type="Proteomes" id="UP001174677">
    <property type="component" value="Chromosome 5"/>
</dbReference>
<organism evidence="2 3">
    <name type="scientific">Hevea brasiliensis</name>
    <name type="common">Para rubber tree</name>
    <name type="synonym">Siphonia brasiliensis</name>
    <dbReference type="NCBI Taxonomy" id="3981"/>
    <lineage>
        <taxon>Eukaryota</taxon>
        <taxon>Viridiplantae</taxon>
        <taxon>Streptophyta</taxon>
        <taxon>Embryophyta</taxon>
        <taxon>Tracheophyta</taxon>
        <taxon>Spermatophyta</taxon>
        <taxon>Magnoliopsida</taxon>
        <taxon>eudicotyledons</taxon>
        <taxon>Gunneridae</taxon>
        <taxon>Pentapetalae</taxon>
        <taxon>rosids</taxon>
        <taxon>fabids</taxon>
        <taxon>Malpighiales</taxon>
        <taxon>Euphorbiaceae</taxon>
        <taxon>Crotonoideae</taxon>
        <taxon>Micrandreae</taxon>
        <taxon>Hevea</taxon>
    </lineage>
</organism>
<dbReference type="Pfam" id="PF13456">
    <property type="entry name" value="RVT_3"/>
    <property type="match status" value="1"/>
</dbReference>
<comment type="caution">
    <text evidence="2">The sequence shown here is derived from an EMBL/GenBank/DDBJ whole genome shotgun (WGS) entry which is preliminary data.</text>
</comment>
<dbReference type="InterPro" id="IPR052929">
    <property type="entry name" value="RNase_H-like_EbsB-rel"/>
</dbReference>
<keyword evidence="3" id="KW-1185">Reference proteome</keyword>
<dbReference type="EMBL" id="JARPOI010000005">
    <property type="protein sequence ID" value="KAJ9180521.1"/>
    <property type="molecule type" value="Genomic_DNA"/>
</dbReference>
<dbReference type="PANTHER" id="PTHR47074">
    <property type="entry name" value="BNAC02G40300D PROTEIN"/>
    <property type="match status" value="1"/>
</dbReference>
<evidence type="ECO:0000259" key="1">
    <source>
        <dbReference type="Pfam" id="PF13456"/>
    </source>
</evidence>
<dbReference type="InterPro" id="IPR036397">
    <property type="entry name" value="RNaseH_sf"/>
</dbReference>
<dbReference type="Gene3D" id="3.30.420.10">
    <property type="entry name" value="Ribonuclease H-like superfamily/Ribonuclease H"/>
    <property type="match status" value="1"/>
</dbReference>
<reference evidence="2" key="1">
    <citation type="journal article" date="2023" name="Plant Biotechnol. J.">
        <title>Chromosome-level wild Hevea brasiliensis genome provides new tools for genomic-assisted breeding and valuable loci to elevate rubber yield.</title>
        <authorList>
            <person name="Cheng H."/>
            <person name="Song X."/>
            <person name="Hu Y."/>
            <person name="Wu T."/>
            <person name="Yang Q."/>
            <person name="An Z."/>
            <person name="Feng S."/>
            <person name="Deng Z."/>
            <person name="Wu W."/>
            <person name="Zeng X."/>
            <person name="Tu M."/>
            <person name="Wang X."/>
            <person name="Huang H."/>
        </authorList>
    </citation>
    <scope>NUCLEOTIDE SEQUENCE</scope>
    <source>
        <strain evidence="2">MT/VB/25A 57/8</strain>
    </source>
</reference>
<name>A0ABQ9MK52_HEVBR</name>
<dbReference type="CDD" id="cd06222">
    <property type="entry name" value="RNase_H_like"/>
    <property type="match status" value="1"/>
</dbReference>
<evidence type="ECO:0000313" key="3">
    <source>
        <dbReference type="Proteomes" id="UP001174677"/>
    </source>
</evidence>
<gene>
    <name evidence="2" type="ORF">P3X46_008752</name>
</gene>
<dbReference type="InterPro" id="IPR002156">
    <property type="entry name" value="RNaseH_domain"/>
</dbReference>
<accession>A0ABQ9MK52</accession>
<dbReference type="SUPFAM" id="SSF53098">
    <property type="entry name" value="Ribonuclease H-like"/>
    <property type="match status" value="1"/>
</dbReference>